<dbReference type="EMBL" id="JANDWZ010000024">
    <property type="protein sequence ID" value="MCP9565056.1"/>
    <property type="molecule type" value="Genomic_DNA"/>
</dbReference>
<comment type="caution">
    <text evidence="1">The sequence shown here is derived from an EMBL/GenBank/DDBJ whole genome shotgun (WGS) entry which is preliminary data.</text>
</comment>
<evidence type="ECO:0000313" key="2">
    <source>
        <dbReference type="Proteomes" id="UP001205531"/>
    </source>
</evidence>
<sequence length="57" mass="6505">MNLQQKVMNAFIGKVVRKDLAFLVKGACLFLPTCWNTCWGSIAPVMMKKSSTKVWKR</sequence>
<dbReference type="Proteomes" id="UP001205531">
    <property type="component" value="Unassembled WGS sequence"/>
</dbReference>
<proteinExistence type="predicted"/>
<dbReference type="RefSeq" id="WP_254952847.1">
    <property type="nucleotide sequence ID" value="NZ_JANDWY010000019.1"/>
</dbReference>
<name>A0AAW5IM39_9BACT</name>
<evidence type="ECO:0000313" key="1">
    <source>
        <dbReference type="EMBL" id="MCP9565056.1"/>
    </source>
</evidence>
<protein>
    <submittedName>
        <fullName evidence="1">Uncharacterized protein</fullName>
    </submittedName>
</protein>
<accession>A0AAW5IM39</accession>
<dbReference type="AlphaFoldDB" id="A0AAW5IM39"/>
<organism evidence="1 2">
    <name type="scientific">Segatella copri</name>
    <dbReference type="NCBI Taxonomy" id="165179"/>
    <lineage>
        <taxon>Bacteria</taxon>
        <taxon>Pseudomonadati</taxon>
        <taxon>Bacteroidota</taxon>
        <taxon>Bacteroidia</taxon>
        <taxon>Bacteroidales</taxon>
        <taxon>Prevotellaceae</taxon>
        <taxon>Segatella</taxon>
    </lineage>
</organism>
<reference evidence="1" key="1">
    <citation type="submission" date="2022-07" db="EMBL/GenBank/DDBJ databases">
        <title>Prevotella copri.</title>
        <authorList>
            <person name="Yang C."/>
        </authorList>
    </citation>
    <scope>NUCLEOTIDE SEQUENCE</scope>
    <source>
        <strain evidence="1">HF2107</strain>
    </source>
</reference>
<gene>
    <name evidence="1" type="ORF">NNC64_10925</name>
</gene>